<evidence type="ECO:0000313" key="5">
    <source>
        <dbReference type="Proteomes" id="UP000045706"/>
    </source>
</evidence>
<dbReference type="EMBL" id="CVQH01008668">
    <property type="protein sequence ID" value="CRK17545.1"/>
    <property type="molecule type" value="Genomic_DNA"/>
</dbReference>
<feature type="compositionally biased region" description="Basic and acidic residues" evidence="1">
    <location>
        <begin position="64"/>
        <end position="73"/>
    </location>
</feature>
<gene>
    <name evidence="3" type="ORF">BN1708_012102</name>
    <name evidence="2" type="ORF">BN1723_010133</name>
</gene>
<sequence length="168" mass="16911">MPSAAAGEVSHGRGGAGNIHADQTKYVDGAVVRTGPEGSHNDGAYSVGRGGAGNIGDVGAKTPVEGRADKDVVPTEAYRQSGEGSDFHTGRGGAGNAYEASSARNDADIDGKAASAADRASGGPVGLADKLKNKLFGKKSTPLATLSSSQACRDDLRNDKKRVQPSSS</sequence>
<accession>A0A0G4KVC8</accession>
<name>A0A0G4KVC8_VERLO</name>
<dbReference type="InterPro" id="IPR022024">
    <property type="entry name" value="DUF3602"/>
</dbReference>
<protein>
    <submittedName>
        <fullName evidence="2">Uncharacterized protein</fullName>
    </submittedName>
</protein>
<dbReference type="AlphaFoldDB" id="A0A0G4KVC8"/>
<dbReference type="Proteomes" id="UP000044602">
    <property type="component" value="Unassembled WGS sequence"/>
</dbReference>
<dbReference type="PANTHER" id="PTHR34693">
    <property type="entry name" value="PROTEIN PAR32"/>
    <property type="match status" value="1"/>
</dbReference>
<reference evidence="4 5" key="1">
    <citation type="submission" date="2015-05" db="EMBL/GenBank/DDBJ databases">
        <authorList>
            <person name="Fogelqvist Johan"/>
        </authorList>
    </citation>
    <scope>NUCLEOTIDE SEQUENCE [LARGE SCALE GENOMIC DNA]</scope>
    <source>
        <strain evidence="3">VL1</strain>
        <strain evidence="2">VL2</strain>
    </source>
</reference>
<dbReference type="InterPro" id="IPR053203">
    <property type="entry name" value="Cisplatin_resist-associated"/>
</dbReference>
<dbReference type="Proteomes" id="UP000045706">
    <property type="component" value="Unassembled WGS sequence"/>
</dbReference>
<proteinExistence type="predicted"/>
<feature type="region of interest" description="Disordered" evidence="1">
    <location>
        <begin position="146"/>
        <end position="168"/>
    </location>
</feature>
<evidence type="ECO:0000313" key="3">
    <source>
        <dbReference type="EMBL" id="CRK17545.1"/>
    </source>
</evidence>
<evidence type="ECO:0000313" key="4">
    <source>
        <dbReference type="Proteomes" id="UP000044602"/>
    </source>
</evidence>
<evidence type="ECO:0000256" key="1">
    <source>
        <dbReference type="SAM" id="MobiDB-lite"/>
    </source>
</evidence>
<dbReference type="Pfam" id="PF12223">
    <property type="entry name" value="DUF3602"/>
    <property type="match status" value="1"/>
</dbReference>
<dbReference type="EMBL" id="CVQI01004335">
    <property type="protein sequence ID" value="CRK13641.1"/>
    <property type="molecule type" value="Genomic_DNA"/>
</dbReference>
<organism evidence="2 5">
    <name type="scientific">Verticillium longisporum</name>
    <name type="common">Verticillium dahliae var. longisporum</name>
    <dbReference type="NCBI Taxonomy" id="100787"/>
    <lineage>
        <taxon>Eukaryota</taxon>
        <taxon>Fungi</taxon>
        <taxon>Dikarya</taxon>
        <taxon>Ascomycota</taxon>
        <taxon>Pezizomycotina</taxon>
        <taxon>Sordariomycetes</taxon>
        <taxon>Hypocreomycetidae</taxon>
        <taxon>Glomerellales</taxon>
        <taxon>Plectosphaerellaceae</taxon>
        <taxon>Verticillium</taxon>
    </lineage>
</organism>
<dbReference type="PANTHER" id="PTHR34693:SF3">
    <property type="match status" value="1"/>
</dbReference>
<evidence type="ECO:0000313" key="2">
    <source>
        <dbReference type="EMBL" id="CRK13641.1"/>
    </source>
</evidence>
<keyword evidence="4" id="KW-1185">Reference proteome</keyword>
<feature type="region of interest" description="Disordered" evidence="1">
    <location>
        <begin position="1"/>
        <end position="103"/>
    </location>
</feature>
<feature type="compositionally biased region" description="Basic and acidic residues" evidence="1">
    <location>
        <begin position="152"/>
        <end position="162"/>
    </location>
</feature>